<name>A0A7S0V6E2_9CHLO</name>
<evidence type="ECO:0000313" key="3">
    <source>
        <dbReference type="EMBL" id="CAD8781367.1"/>
    </source>
</evidence>
<dbReference type="InterPro" id="IPR006693">
    <property type="entry name" value="AB_hydrolase_lipase"/>
</dbReference>
<feature type="chain" id="PRO_5030992011" description="Partial AB-hydrolase lipase domain-containing protein" evidence="1">
    <location>
        <begin position="24"/>
        <end position="482"/>
    </location>
</feature>
<dbReference type="PROSITE" id="PS51257">
    <property type="entry name" value="PROKAR_LIPOPROTEIN"/>
    <property type="match status" value="1"/>
</dbReference>
<dbReference type="FunFam" id="3.40.50.1820:FF:000179">
    <property type="entry name" value="Lipase"/>
    <property type="match status" value="1"/>
</dbReference>
<proteinExistence type="predicted"/>
<protein>
    <recommendedName>
        <fullName evidence="2">Partial AB-hydrolase lipase domain-containing protein</fullName>
    </recommendedName>
</protein>
<dbReference type="Pfam" id="PF04083">
    <property type="entry name" value="Abhydro_lipase"/>
    <property type="match status" value="1"/>
</dbReference>
<dbReference type="GO" id="GO:0006629">
    <property type="term" value="P:lipid metabolic process"/>
    <property type="evidence" value="ECO:0007669"/>
    <property type="project" value="InterPro"/>
</dbReference>
<sequence length="482" mass="54787">MKITWSSFLFVFSFILSCQVISGGRFRQHSNNVTSLQDQNSDQLYESFISLVRPFDLEQHFVQTQDGYILRLFRLKANRTSDIPRKVVFLQHGLLDSAAGFVLLGPQKALAFMLVNKGYDVWLGNSRGNTFSRRHAWLDPRNADYWRFTWDEMARYDLPTSIQYVLSTTGSRSLSYIGHSQGTTTLLAAASTTPALVSSIDVAVLLAPVAMVGHMRSLPLLAMAALGTDELFKEIGIREFLPSEKTASRLEGQLCTLQPWLCISFLTALCGFNPSNLDLESLPQNLNFTPAGTSVSNMAHWAQSVRLKLLNGMSYYDFGSNCGVQINRRPTCNEQAYGSVVPPKYDLTKIRKPNFLALFFGGQDRLATPMDDEFLLESLWPGVVQSIQRDPDYEHLDYIWGKNAPERVYDKVIEIIEQVNTSSRSSIYNGYIRKGDQSQISSMDTINTTNANDLFWRWIVKLWRILMAWRSSCQEYIYNRMP</sequence>
<organism evidence="3">
    <name type="scientific">Polytomella parva</name>
    <dbReference type="NCBI Taxonomy" id="51329"/>
    <lineage>
        <taxon>Eukaryota</taxon>
        <taxon>Viridiplantae</taxon>
        <taxon>Chlorophyta</taxon>
        <taxon>core chlorophytes</taxon>
        <taxon>Chlorophyceae</taxon>
        <taxon>CS clade</taxon>
        <taxon>Chlamydomonadales</taxon>
        <taxon>Chlamydomonadaceae</taxon>
        <taxon>Polytomella</taxon>
    </lineage>
</organism>
<dbReference type="Gene3D" id="3.40.50.1820">
    <property type="entry name" value="alpha/beta hydrolase"/>
    <property type="match status" value="1"/>
</dbReference>
<evidence type="ECO:0000259" key="2">
    <source>
        <dbReference type="Pfam" id="PF04083"/>
    </source>
</evidence>
<reference evidence="3" key="1">
    <citation type="submission" date="2021-01" db="EMBL/GenBank/DDBJ databases">
        <authorList>
            <person name="Corre E."/>
            <person name="Pelletier E."/>
            <person name="Niang G."/>
            <person name="Scheremetjew M."/>
            <person name="Finn R."/>
            <person name="Kale V."/>
            <person name="Holt S."/>
            <person name="Cochrane G."/>
            <person name="Meng A."/>
            <person name="Brown T."/>
            <person name="Cohen L."/>
        </authorList>
    </citation>
    <scope>NUCLEOTIDE SEQUENCE</scope>
    <source>
        <strain evidence="3">SAG 63-3</strain>
    </source>
</reference>
<keyword evidence="1" id="KW-0732">Signal</keyword>
<dbReference type="PANTHER" id="PTHR11005">
    <property type="entry name" value="LYSOSOMAL ACID LIPASE-RELATED"/>
    <property type="match status" value="1"/>
</dbReference>
<dbReference type="AlphaFoldDB" id="A0A7S0V6E2"/>
<feature type="signal peptide" evidence="1">
    <location>
        <begin position="1"/>
        <end position="23"/>
    </location>
</feature>
<evidence type="ECO:0000256" key="1">
    <source>
        <dbReference type="SAM" id="SignalP"/>
    </source>
</evidence>
<accession>A0A7S0V6E2</accession>
<dbReference type="EMBL" id="HBFM01023802">
    <property type="protein sequence ID" value="CAD8781367.1"/>
    <property type="molecule type" value="Transcribed_RNA"/>
</dbReference>
<dbReference type="SUPFAM" id="SSF53474">
    <property type="entry name" value="alpha/beta-Hydrolases"/>
    <property type="match status" value="1"/>
</dbReference>
<dbReference type="InterPro" id="IPR029058">
    <property type="entry name" value="AB_hydrolase_fold"/>
</dbReference>
<feature type="domain" description="Partial AB-hydrolase lipase" evidence="2">
    <location>
        <begin position="55"/>
        <end position="103"/>
    </location>
</feature>
<gene>
    <name evidence="3" type="ORF">PPAR00522_LOCUS15423</name>
</gene>